<sequence length="173" mass="19825">MRSLPCVLERLKNLRTLDIAFSGVDANYIYLCNQLWPAFTSENLPCLEEIKFCFPFTDVIHLDCLVHALVNIPTLRRLGLAYLNVGYPINWRQLFAELGIRMKLEELYLIEPLSCGQQRCSWTWTFEQILSGNEAVRSDYWMLKTDAKVVQVVGDSEVQAGRAPRAICFGNFG</sequence>
<dbReference type="RefSeq" id="XP_033582330.1">
    <property type="nucleotide sequence ID" value="XM_033713189.1"/>
</dbReference>
<reference evidence="1 3" key="1">
    <citation type="journal article" date="2020" name="Stud. Mycol.">
        <title>101 Dothideomycetes genomes: a test case for predicting lifestyles and emergence of pathogens.</title>
        <authorList>
            <person name="Haridas S."/>
            <person name="Albert R."/>
            <person name="Binder M."/>
            <person name="Bloem J."/>
            <person name="Labutti K."/>
            <person name="Salamov A."/>
            <person name="Andreopoulos B."/>
            <person name="Baker S."/>
            <person name="Barry K."/>
            <person name="Bills G."/>
            <person name="Bluhm B."/>
            <person name="Cannon C."/>
            <person name="Castanera R."/>
            <person name="Culley D."/>
            <person name="Daum C."/>
            <person name="Ezra D."/>
            <person name="Gonzalez J."/>
            <person name="Henrissat B."/>
            <person name="Kuo A."/>
            <person name="Liang C."/>
            <person name="Lipzen A."/>
            <person name="Lutzoni F."/>
            <person name="Magnuson J."/>
            <person name="Mondo S."/>
            <person name="Nolan M."/>
            <person name="Ohm R."/>
            <person name="Pangilinan J."/>
            <person name="Park H.-J."/>
            <person name="Ramirez L."/>
            <person name="Alfaro M."/>
            <person name="Sun H."/>
            <person name="Tritt A."/>
            <person name="Yoshinaga Y."/>
            <person name="Zwiers L.-H."/>
            <person name="Turgeon B."/>
            <person name="Goodwin S."/>
            <person name="Spatafora J."/>
            <person name="Crous P."/>
            <person name="Grigoriev I."/>
        </authorList>
    </citation>
    <scope>NUCLEOTIDE SEQUENCE</scope>
    <source>
        <strain evidence="1 3">CBS 304.34</strain>
    </source>
</reference>
<gene>
    <name evidence="1 3" type="ORF">BDZ99DRAFT_194693</name>
</gene>
<reference evidence="3" key="3">
    <citation type="submission" date="2025-04" db="UniProtKB">
        <authorList>
            <consortium name="RefSeq"/>
        </authorList>
    </citation>
    <scope>IDENTIFICATION</scope>
    <source>
        <strain evidence="3">CBS 304.34</strain>
    </source>
</reference>
<dbReference type="EMBL" id="MU003694">
    <property type="protein sequence ID" value="KAF2815366.1"/>
    <property type="molecule type" value="Genomic_DNA"/>
</dbReference>
<keyword evidence="2" id="KW-1185">Reference proteome</keyword>
<dbReference type="Proteomes" id="UP000504636">
    <property type="component" value="Unplaced"/>
</dbReference>
<evidence type="ECO:0000313" key="3">
    <source>
        <dbReference type="RefSeq" id="XP_033582330.1"/>
    </source>
</evidence>
<name>A0A6A6Z2K3_9PEZI</name>
<organism evidence="1">
    <name type="scientific">Mytilinidion resinicola</name>
    <dbReference type="NCBI Taxonomy" id="574789"/>
    <lineage>
        <taxon>Eukaryota</taxon>
        <taxon>Fungi</taxon>
        <taxon>Dikarya</taxon>
        <taxon>Ascomycota</taxon>
        <taxon>Pezizomycotina</taxon>
        <taxon>Dothideomycetes</taxon>
        <taxon>Pleosporomycetidae</taxon>
        <taxon>Mytilinidiales</taxon>
        <taxon>Mytilinidiaceae</taxon>
        <taxon>Mytilinidion</taxon>
    </lineage>
</organism>
<proteinExistence type="predicted"/>
<dbReference type="SUPFAM" id="SSF52047">
    <property type="entry name" value="RNI-like"/>
    <property type="match status" value="1"/>
</dbReference>
<protein>
    <recommendedName>
        <fullName evidence="4">F-box domain-containing protein</fullName>
    </recommendedName>
</protein>
<evidence type="ECO:0000313" key="1">
    <source>
        <dbReference type="EMBL" id="KAF2815366.1"/>
    </source>
</evidence>
<dbReference type="GeneID" id="54454082"/>
<reference evidence="3" key="2">
    <citation type="submission" date="2020-04" db="EMBL/GenBank/DDBJ databases">
        <authorList>
            <consortium name="NCBI Genome Project"/>
        </authorList>
    </citation>
    <scope>NUCLEOTIDE SEQUENCE</scope>
    <source>
        <strain evidence="3">CBS 304.34</strain>
    </source>
</reference>
<evidence type="ECO:0000313" key="2">
    <source>
        <dbReference type="Proteomes" id="UP000504636"/>
    </source>
</evidence>
<dbReference type="AlphaFoldDB" id="A0A6A6Z2K3"/>
<accession>A0A6A6Z2K3</accession>
<evidence type="ECO:0008006" key="4">
    <source>
        <dbReference type="Google" id="ProtNLM"/>
    </source>
</evidence>